<feature type="compositionally biased region" description="Low complexity" evidence="6">
    <location>
        <begin position="51"/>
        <end position="63"/>
    </location>
</feature>
<keyword evidence="2" id="KW-1003">Cell membrane</keyword>
<keyword evidence="5 7" id="KW-0472">Membrane</keyword>
<dbReference type="PANTHER" id="PTHR36115">
    <property type="entry name" value="PROLINE-RICH ANTIGEN HOMOLOG-RELATED"/>
    <property type="match status" value="1"/>
</dbReference>
<evidence type="ECO:0000256" key="5">
    <source>
        <dbReference type="ARBA" id="ARBA00023136"/>
    </source>
</evidence>
<dbReference type="InterPro" id="IPR051791">
    <property type="entry name" value="Pra-immunoreactive"/>
</dbReference>
<evidence type="ECO:0000313" key="10">
    <source>
        <dbReference type="Proteomes" id="UP001595909"/>
    </source>
</evidence>
<dbReference type="RefSeq" id="WP_345332695.1">
    <property type="nucleotide sequence ID" value="NZ_BAABHN010000036.1"/>
</dbReference>
<gene>
    <name evidence="9" type="ORF">ACFPEL_16360</name>
</gene>
<dbReference type="Proteomes" id="UP001595909">
    <property type="component" value="Unassembled WGS sequence"/>
</dbReference>
<reference evidence="10" key="1">
    <citation type="journal article" date="2019" name="Int. J. Syst. Evol. Microbiol.">
        <title>The Global Catalogue of Microorganisms (GCM) 10K type strain sequencing project: providing services to taxonomists for standard genome sequencing and annotation.</title>
        <authorList>
            <consortium name="The Broad Institute Genomics Platform"/>
            <consortium name="The Broad Institute Genome Sequencing Center for Infectious Disease"/>
            <person name="Wu L."/>
            <person name="Ma J."/>
        </authorList>
    </citation>
    <scope>NUCLEOTIDE SEQUENCE [LARGE SCALE GENOMIC DNA]</scope>
    <source>
        <strain evidence="10">CCUG 50347</strain>
    </source>
</reference>
<feature type="compositionally biased region" description="Gly residues" evidence="6">
    <location>
        <begin position="123"/>
        <end position="161"/>
    </location>
</feature>
<keyword evidence="3 7" id="KW-0812">Transmembrane</keyword>
<organism evidence="9 10">
    <name type="scientific">Actinomycetospora chibensis</name>
    <dbReference type="NCBI Taxonomy" id="663606"/>
    <lineage>
        <taxon>Bacteria</taxon>
        <taxon>Bacillati</taxon>
        <taxon>Actinomycetota</taxon>
        <taxon>Actinomycetes</taxon>
        <taxon>Pseudonocardiales</taxon>
        <taxon>Pseudonocardiaceae</taxon>
        <taxon>Actinomycetospora</taxon>
    </lineage>
</organism>
<feature type="compositionally biased region" description="Gly residues" evidence="6">
    <location>
        <begin position="41"/>
        <end position="50"/>
    </location>
</feature>
<feature type="transmembrane region" description="Helical" evidence="7">
    <location>
        <begin position="207"/>
        <end position="233"/>
    </location>
</feature>
<name>A0ABV9RIF1_9PSEU</name>
<feature type="transmembrane region" description="Helical" evidence="7">
    <location>
        <begin position="181"/>
        <end position="200"/>
    </location>
</feature>
<feature type="compositionally biased region" description="Polar residues" evidence="6">
    <location>
        <begin position="1"/>
        <end position="27"/>
    </location>
</feature>
<accession>A0ABV9RIF1</accession>
<keyword evidence="4 7" id="KW-1133">Transmembrane helix</keyword>
<sequence length="308" mass="31955">MSNPDEYQQQSGFGATPGGYSQQSGFSDPSAAAPGSQDPGQQGGQPGGQQGQPAYGQPQYGQQPGYGGQPGYGAQPGYGGQPQYGQPQYGQPQYGQPQYGQQPGYGQQQYGQPFAQPDAGYGQQPGYGQPGYGQPGYGQPGYGQPGYGQPGYGQPGYGGVPGSDPTDVIGSRVGQYILDGLLSAVPTFVLLFIVAGIAGASADPNTALTIVGIGYVLVFVVGLASAFVVHAYWPSTHQGQTPAMGWLNLRIVREEDGGVPTLGQCVIRWLMLIVDGLFAGILGLIVMSTSARHQRLGDMVAKTLVVRA</sequence>
<evidence type="ECO:0000256" key="1">
    <source>
        <dbReference type="ARBA" id="ARBA00004651"/>
    </source>
</evidence>
<evidence type="ECO:0000256" key="6">
    <source>
        <dbReference type="SAM" id="MobiDB-lite"/>
    </source>
</evidence>
<evidence type="ECO:0000259" key="8">
    <source>
        <dbReference type="Pfam" id="PF06271"/>
    </source>
</evidence>
<feature type="region of interest" description="Disordered" evidence="6">
    <location>
        <begin position="1"/>
        <end position="164"/>
    </location>
</feature>
<comment type="caution">
    <text evidence="9">The sequence shown here is derived from an EMBL/GenBank/DDBJ whole genome shotgun (WGS) entry which is preliminary data.</text>
</comment>
<feature type="compositionally biased region" description="Low complexity" evidence="6">
    <location>
        <begin position="83"/>
        <end position="113"/>
    </location>
</feature>
<feature type="transmembrane region" description="Helical" evidence="7">
    <location>
        <begin position="266"/>
        <end position="286"/>
    </location>
</feature>
<evidence type="ECO:0000256" key="2">
    <source>
        <dbReference type="ARBA" id="ARBA00022475"/>
    </source>
</evidence>
<feature type="domain" description="RDD" evidence="8">
    <location>
        <begin position="169"/>
        <end position="302"/>
    </location>
</feature>
<comment type="subcellular location">
    <subcellularLocation>
        <location evidence="1">Cell membrane</location>
        <topology evidence="1">Multi-pass membrane protein</topology>
    </subcellularLocation>
</comment>
<keyword evidence="10" id="KW-1185">Reference proteome</keyword>
<dbReference type="InterPro" id="IPR010432">
    <property type="entry name" value="RDD"/>
</dbReference>
<evidence type="ECO:0000256" key="4">
    <source>
        <dbReference type="ARBA" id="ARBA00022989"/>
    </source>
</evidence>
<protein>
    <submittedName>
        <fullName evidence="9">RDD family protein</fullName>
    </submittedName>
</protein>
<evidence type="ECO:0000256" key="3">
    <source>
        <dbReference type="ARBA" id="ARBA00022692"/>
    </source>
</evidence>
<dbReference type="EMBL" id="JBHSIM010000036">
    <property type="protein sequence ID" value="MFC4833989.1"/>
    <property type="molecule type" value="Genomic_DNA"/>
</dbReference>
<evidence type="ECO:0000313" key="9">
    <source>
        <dbReference type="EMBL" id="MFC4833989.1"/>
    </source>
</evidence>
<proteinExistence type="predicted"/>
<evidence type="ECO:0000256" key="7">
    <source>
        <dbReference type="SAM" id="Phobius"/>
    </source>
</evidence>
<dbReference type="Pfam" id="PF06271">
    <property type="entry name" value="RDD"/>
    <property type="match status" value="1"/>
</dbReference>
<feature type="compositionally biased region" description="Gly residues" evidence="6">
    <location>
        <begin position="64"/>
        <end position="82"/>
    </location>
</feature>